<evidence type="ECO:0000256" key="9">
    <source>
        <dbReference type="SAM" id="SignalP"/>
    </source>
</evidence>
<dbReference type="GO" id="GO:0004252">
    <property type="term" value="F:serine-type endopeptidase activity"/>
    <property type="evidence" value="ECO:0007669"/>
    <property type="project" value="InterPro"/>
</dbReference>
<dbReference type="FunFam" id="2.40.10.10:FF:000034">
    <property type="entry name" value="Eupolytin"/>
    <property type="match status" value="2"/>
</dbReference>
<dbReference type="PROSITE" id="PS50240">
    <property type="entry name" value="TRYPSIN_DOM"/>
    <property type="match status" value="3"/>
</dbReference>
<evidence type="ECO:0000256" key="7">
    <source>
        <dbReference type="ARBA" id="ARBA00023157"/>
    </source>
</evidence>
<evidence type="ECO:0000256" key="2">
    <source>
        <dbReference type="ARBA" id="ARBA00007664"/>
    </source>
</evidence>
<name>A0A1B0G1W4_GLOMM</name>
<dbReference type="CDD" id="cd00190">
    <property type="entry name" value="Tryp_SPc"/>
    <property type="match status" value="3"/>
</dbReference>
<evidence type="ECO:0000259" key="10">
    <source>
        <dbReference type="PROSITE" id="PS50240"/>
    </source>
</evidence>
<dbReference type="GO" id="GO:0005576">
    <property type="term" value="C:extracellular region"/>
    <property type="evidence" value="ECO:0007669"/>
    <property type="project" value="UniProtKB-SubCell"/>
</dbReference>
<keyword evidence="6 8" id="KW-0720">Serine protease</keyword>
<dbReference type="InterPro" id="IPR050430">
    <property type="entry name" value="Peptidase_S1"/>
</dbReference>
<dbReference type="FunFam" id="2.40.10.10:FF:000036">
    <property type="entry name" value="Trypsin beta"/>
    <property type="match status" value="1"/>
</dbReference>
<keyword evidence="12" id="KW-1185">Reference proteome</keyword>
<dbReference type="InterPro" id="IPR001254">
    <property type="entry name" value="Trypsin_dom"/>
</dbReference>
<feature type="signal peptide" evidence="9">
    <location>
        <begin position="1"/>
        <end position="21"/>
    </location>
</feature>
<dbReference type="SMART" id="SM00020">
    <property type="entry name" value="Tryp_SPc"/>
    <property type="match status" value="3"/>
</dbReference>
<evidence type="ECO:0000256" key="5">
    <source>
        <dbReference type="ARBA" id="ARBA00022801"/>
    </source>
</evidence>
<dbReference type="EMBL" id="CCAG010004390">
    <property type="status" value="NOT_ANNOTATED_CDS"/>
    <property type="molecule type" value="Genomic_DNA"/>
</dbReference>
<dbReference type="PROSITE" id="PS00135">
    <property type="entry name" value="TRYPSIN_SER"/>
    <property type="match status" value="1"/>
</dbReference>
<dbReference type="Proteomes" id="UP000092444">
    <property type="component" value="Unassembled WGS sequence"/>
</dbReference>
<dbReference type="PANTHER" id="PTHR24276:SF91">
    <property type="entry name" value="AT26814P-RELATED"/>
    <property type="match status" value="1"/>
</dbReference>
<evidence type="ECO:0000313" key="12">
    <source>
        <dbReference type="Proteomes" id="UP000092444"/>
    </source>
</evidence>
<keyword evidence="3" id="KW-0964">Secreted</keyword>
<protein>
    <recommendedName>
        <fullName evidence="10">Peptidase S1 domain-containing protein</fullName>
    </recommendedName>
</protein>
<proteinExistence type="inferred from homology"/>
<dbReference type="InterPro" id="IPR033116">
    <property type="entry name" value="TRYPSIN_SER"/>
</dbReference>
<feature type="domain" description="Peptidase S1" evidence="10">
    <location>
        <begin position="283"/>
        <end position="491"/>
    </location>
</feature>
<dbReference type="STRING" id="37546.A0A1B0G1W4"/>
<dbReference type="SUPFAM" id="SSF50494">
    <property type="entry name" value="Trypsin-like serine proteases"/>
    <property type="match status" value="3"/>
</dbReference>
<dbReference type="PANTHER" id="PTHR24276">
    <property type="entry name" value="POLYSERASE-RELATED"/>
    <property type="match status" value="1"/>
</dbReference>
<dbReference type="InterPro" id="IPR001314">
    <property type="entry name" value="Peptidase_S1A"/>
</dbReference>
<evidence type="ECO:0000256" key="4">
    <source>
        <dbReference type="ARBA" id="ARBA00022670"/>
    </source>
</evidence>
<dbReference type="InterPro" id="IPR043504">
    <property type="entry name" value="Peptidase_S1_PA_chymotrypsin"/>
</dbReference>
<dbReference type="AlphaFoldDB" id="A0A1B0G1W4"/>
<dbReference type="InterPro" id="IPR009003">
    <property type="entry name" value="Peptidase_S1_PA"/>
</dbReference>
<dbReference type="InterPro" id="IPR018114">
    <property type="entry name" value="TRYPSIN_HIS"/>
</dbReference>
<dbReference type="PROSITE" id="PS00134">
    <property type="entry name" value="TRYPSIN_HIS"/>
    <property type="match status" value="3"/>
</dbReference>
<dbReference type="PhylomeDB" id="A0A1B0G1W4"/>
<evidence type="ECO:0000256" key="3">
    <source>
        <dbReference type="ARBA" id="ARBA00022525"/>
    </source>
</evidence>
<dbReference type="GO" id="GO:0006508">
    <property type="term" value="P:proteolysis"/>
    <property type="evidence" value="ECO:0007669"/>
    <property type="project" value="UniProtKB-KW"/>
</dbReference>
<sequence>MTSATIYFIKILLVTVILTDARSRKHHLSKSYVPMSTRIVGGHSTTIAEHPYMVSIRARNHFICGGTLVSKKCVMTAAHCSILASPSRWQVHAGTTFLKSHGIARTVRKWMVPADFNFFSIDMDVALLQRSRPLHEPVLRPIEIDFSPLEEDDDVTVTGWGLKKEYPAAKLSNELQAVTVTLTNTEKCIKAYSEQNNVTENMFCAIGDHGSDACQGDSGGPAIRDGKQVGIVSWGYRCGTPKYPGVYTRLGSENITRFLKFLLPLYSSCARTTKRYGFFDSRIVGGEITTIDRVPYLVNLRQNGQFSCGGSIITSRCVLTAAHCVHKIAPATLTINAGASRLSDGAQVRQVLQTFVSTFYSPASPYIAAIPLCSKRPNDEAKARVSGWGITAENGREPSEQVRTVLVNVLPKPQCIQAYAGQAQITATMFCATVPGEKDSCSGDSGGPLVYQGQLCGIVSWGYGCARPQYPGVYTNVVSPRVNAFVKTIVMQNCFVQVLNNASGRIVGGEATTIDKADFMVSIRVSGKFICGGSLVTNEYVITAAHCVKGFSPSSLTVVGGVTKLSETGLRRGVAKIILPKDYNQRTFHRDAAVLKLSGKMDGNNIGTIELCNKTWQLGDYVQVYGWGQVSENIRSSSNVLRTVTVPLVSRKKCISMYKKEARITQSMFCAGNSEGKDSCAGDSGGPAIFEEQLCGIVSWGVGCARPEYPGVYTSIKTVKEFINKAMAL</sequence>
<comment type="similarity">
    <text evidence="2">Belongs to the peptidase S1 family.</text>
</comment>
<keyword evidence="5 8" id="KW-0378">Hydrolase</keyword>
<reference evidence="11" key="1">
    <citation type="submission" date="2020-05" db="UniProtKB">
        <authorList>
            <consortium name="EnsemblMetazoa"/>
        </authorList>
    </citation>
    <scope>IDENTIFICATION</scope>
    <source>
        <strain evidence="11">Yale</strain>
    </source>
</reference>
<keyword evidence="7" id="KW-1015">Disulfide bond</keyword>
<accession>A0A1B0G1W4</accession>
<dbReference type="Pfam" id="PF00089">
    <property type="entry name" value="Trypsin"/>
    <property type="match status" value="3"/>
</dbReference>
<dbReference type="Gene3D" id="2.40.10.10">
    <property type="entry name" value="Trypsin-like serine proteases"/>
    <property type="match status" value="5"/>
</dbReference>
<evidence type="ECO:0000256" key="6">
    <source>
        <dbReference type="ARBA" id="ARBA00022825"/>
    </source>
</evidence>
<keyword evidence="4 8" id="KW-0645">Protease</keyword>
<keyword evidence="9" id="KW-0732">Signal</keyword>
<evidence type="ECO:0000256" key="8">
    <source>
        <dbReference type="RuleBase" id="RU363034"/>
    </source>
</evidence>
<dbReference type="VEuPathDB" id="VectorBase:GMOY007283"/>
<dbReference type="EnsemblMetazoa" id="GMOY007283-RA">
    <property type="protein sequence ID" value="GMOY007283-PA"/>
    <property type="gene ID" value="GMOY007283"/>
</dbReference>
<evidence type="ECO:0000313" key="11">
    <source>
        <dbReference type="EnsemblMetazoa" id="GMOY007283-PA"/>
    </source>
</evidence>
<comment type="subcellular location">
    <subcellularLocation>
        <location evidence="1">Secreted</location>
        <location evidence="1">Extracellular space</location>
    </subcellularLocation>
</comment>
<evidence type="ECO:0000256" key="1">
    <source>
        <dbReference type="ARBA" id="ARBA00004239"/>
    </source>
</evidence>
<dbReference type="PRINTS" id="PR00722">
    <property type="entry name" value="CHYMOTRYPSIN"/>
</dbReference>
<feature type="domain" description="Peptidase S1" evidence="10">
    <location>
        <begin position="506"/>
        <end position="728"/>
    </location>
</feature>
<feature type="chain" id="PRO_5008407827" description="Peptidase S1 domain-containing protein" evidence="9">
    <location>
        <begin position="22"/>
        <end position="729"/>
    </location>
</feature>
<feature type="domain" description="Peptidase S1" evidence="10">
    <location>
        <begin position="39"/>
        <end position="267"/>
    </location>
</feature>
<organism evidence="11 12">
    <name type="scientific">Glossina morsitans morsitans</name>
    <name type="common">Savannah tsetse fly</name>
    <dbReference type="NCBI Taxonomy" id="37546"/>
    <lineage>
        <taxon>Eukaryota</taxon>
        <taxon>Metazoa</taxon>
        <taxon>Ecdysozoa</taxon>
        <taxon>Arthropoda</taxon>
        <taxon>Hexapoda</taxon>
        <taxon>Insecta</taxon>
        <taxon>Pterygota</taxon>
        <taxon>Neoptera</taxon>
        <taxon>Endopterygota</taxon>
        <taxon>Diptera</taxon>
        <taxon>Brachycera</taxon>
        <taxon>Muscomorpha</taxon>
        <taxon>Hippoboscoidea</taxon>
        <taxon>Glossinidae</taxon>
        <taxon>Glossina</taxon>
    </lineage>
</organism>